<organism evidence="2 3">
    <name type="scientific">Wenjunlia tyrosinilytica</name>
    <dbReference type="NCBI Taxonomy" id="1544741"/>
    <lineage>
        <taxon>Bacteria</taxon>
        <taxon>Bacillati</taxon>
        <taxon>Actinomycetota</taxon>
        <taxon>Actinomycetes</taxon>
        <taxon>Kitasatosporales</taxon>
        <taxon>Streptomycetaceae</taxon>
        <taxon>Wenjunlia</taxon>
    </lineage>
</organism>
<accession>A0A917ZCI4</accession>
<gene>
    <name evidence="2" type="ORF">GCM10012280_01970</name>
</gene>
<dbReference type="Proteomes" id="UP000641932">
    <property type="component" value="Unassembled WGS sequence"/>
</dbReference>
<evidence type="ECO:0000256" key="1">
    <source>
        <dbReference type="SAM" id="MobiDB-lite"/>
    </source>
</evidence>
<protein>
    <submittedName>
        <fullName evidence="2">Uncharacterized protein</fullName>
    </submittedName>
</protein>
<reference evidence="2" key="1">
    <citation type="journal article" date="2014" name="Int. J. Syst. Evol. Microbiol.">
        <title>Complete genome sequence of Corynebacterium casei LMG S-19264T (=DSM 44701T), isolated from a smear-ripened cheese.</title>
        <authorList>
            <consortium name="US DOE Joint Genome Institute (JGI-PGF)"/>
            <person name="Walter F."/>
            <person name="Albersmeier A."/>
            <person name="Kalinowski J."/>
            <person name="Ruckert C."/>
        </authorList>
    </citation>
    <scope>NUCLEOTIDE SEQUENCE</scope>
    <source>
        <strain evidence="2">CGMCC 4.7201</strain>
    </source>
</reference>
<feature type="compositionally biased region" description="Pro residues" evidence="1">
    <location>
        <begin position="61"/>
        <end position="79"/>
    </location>
</feature>
<dbReference type="EMBL" id="BMMS01000001">
    <property type="protein sequence ID" value="GGO80326.1"/>
    <property type="molecule type" value="Genomic_DNA"/>
</dbReference>
<name>A0A917ZCI4_9ACTN</name>
<evidence type="ECO:0000313" key="2">
    <source>
        <dbReference type="EMBL" id="GGO80326.1"/>
    </source>
</evidence>
<keyword evidence="3" id="KW-1185">Reference proteome</keyword>
<dbReference type="AlphaFoldDB" id="A0A917ZCI4"/>
<dbReference type="RefSeq" id="WP_189129494.1">
    <property type="nucleotide sequence ID" value="NZ_BMMS01000001.1"/>
</dbReference>
<feature type="compositionally biased region" description="Basic and acidic residues" evidence="1">
    <location>
        <begin position="21"/>
        <end position="31"/>
    </location>
</feature>
<proteinExistence type="predicted"/>
<feature type="region of interest" description="Disordered" evidence="1">
    <location>
        <begin position="1"/>
        <end position="120"/>
    </location>
</feature>
<comment type="caution">
    <text evidence="2">The sequence shown here is derived from an EMBL/GenBank/DDBJ whole genome shotgun (WGS) entry which is preliminary data.</text>
</comment>
<reference evidence="2" key="2">
    <citation type="submission" date="2020-09" db="EMBL/GenBank/DDBJ databases">
        <authorList>
            <person name="Sun Q."/>
            <person name="Zhou Y."/>
        </authorList>
    </citation>
    <scope>NUCLEOTIDE SEQUENCE</scope>
    <source>
        <strain evidence="2">CGMCC 4.7201</strain>
    </source>
</reference>
<sequence length="209" mass="21680">MKRPGSPGTGASTPEPSTVPEADRAASHETAAKPASVADPAPVGKPTPVSDPVSVGRPAPVADPAPVAKPAPVTDPGPAPARTTESGRTSEVGGDAASGTALEAARADTPEATPAPAGRSTLDKILEEDAEPELQARWSGIQAGFVDSPKRAVEEADKLVADVTARVAEAIRVRQELLREGWQKTAPDTEEYRLVLQEYRAFVGRLVEI</sequence>
<evidence type="ECO:0000313" key="3">
    <source>
        <dbReference type="Proteomes" id="UP000641932"/>
    </source>
</evidence>